<dbReference type="EMBL" id="CP000383">
    <property type="protein sequence ID" value="ABG57668.1"/>
    <property type="molecule type" value="Genomic_DNA"/>
</dbReference>
<dbReference type="OrthoDB" id="1421826at2"/>
<accession>A0A6N4SN04</accession>
<evidence type="ECO:0008006" key="3">
    <source>
        <dbReference type="Google" id="ProtNLM"/>
    </source>
</evidence>
<dbReference type="InterPro" id="IPR018644">
    <property type="entry name" value="DUF2071"/>
</dbReference>
<evidence type="ECO:0000313" key="1">
    <source>
        <dbReference type="EMBL" id="ABG57668.1"/>
    </source>
</evidence>
<sequence>MPSPFLTAQWRKLILANYAVDPEILKPYLPEHTELDLWNNTCYVSVVGFLFDAVKIKGFTIPNHHSFPEVNLRFYVRYEDNKEWKRGVVFIKEIVPKTMVTFIANTVYGENYQTLPMRHQWDMLENEQRIEYEWKVNNKWNYLRVKAGIEPVDIKEGSEAEFITEHYWGYTKLSDKKTSAYEVIHPRWKVYRMHNLNFSFSTKELFGEAFVPFLETKPTSIFLAEGSEVQVMGGGKVIK</sequence>
<dbReference type="AlphaFoldDB" id="A0A6N4SN04"/>
<dbReference type="Pfam" id="PF09844">
    <property type="entry name" value="DUF2071"/>
    <property type="match status" value="1"/>
</dbReference>
<keyword evidence="2" id="KW-1185">Reference proteome</keyword>
<dbReference type="PANTHER" id="PTHR39186">
    <property type="entry name" value="DUF2071 FAMILY PROTEIN"/>
    <property type="match status" value="1"/>
</dbReference>
<organism evidence="1 2">
    <name type="scientific">Cytophaga hutchinsonii (strain ATCC 33406 / DSM 1761 / CIP 103989 / NBRC 15051 / NCIMB 9469 / D465)</name>
    <dbReference type="NCBI Taxonomy" id="269798"/>
    <lineage>
        <taxon>Bacteria</taxon>
        <taxon>Pseudomonadati</taxon>
        <taxon>Bacteroidota</taxon>
        <taxon>Cytophagia</taxon>
        <taxon>Cytophagales</taxon>
        <taxon>Cytophagaceae</taxon>
        <taxon>Cytophaga</taxon>
    </lineage>
</organism>
<dbReference type="PANTHER" id="PTHR39186:SF1">
    <property type="entry name" value="DUF2071 DOMAIN-CONTAINING PROTEIN"/>
    <property type="match status" value="1"/>
</dbReference>
<proteinExistence type="predicted"/>
<reference evidence="1 2" key="1">
    <citation type="journal article" date="2007" name="Appl. Environ. Microbiol.">
        <title>Genome sequence of the cellulolytic gliding bacterium Cytophaga hutchinsonii.</title>
        <authorList>
            <person name="Xie G."/>
            <person name="Bruce D.C."/>
            <person name="Challacombe J.F."/>
            <person name="Chertkov O."/>
            <person name="Detter J.C."/>
            <person name="Gilna P."/>
            <person name="Han C.S."/>
            <person name="Lucas S."/>
            <person name="Misra M."/>
            <person name="Myers G.L."/>
            <person name="Richardson P."/>
            <person name="Tapia R."/>
            <person name="Thayer N."/>
            <person name="Thompson L.S."/>
            <person name="Brettin T.S."/>
            <person name="Henrissat B."/>
            <person name="Wilson D.B."/>
            <person name="McBride M.J."/>
        </authorList>
    </citation>
    <scope>NUCLEOTIDE SEQUENCE [LARGE SCALE GENOMIC DNA]</scope>
    <source>
        <strain evidence="2">ATCC 33406 / DSM 1761 / CIP 103989 / NBRC 15051 / NCIMB 9469 / D465</strain>
    </source>
</reference>
<protein>
    <recommendedName>
        <fullName evidence="3">DUF2071 domain-containing protein</fullName>
    </recommendedName>
</protein>
<evidence type="ECO:0000313" key="2">
    <source>
        <dbReference type="Proteomes" id="UP000001822"/>
    </source>
</evidence>
<dbReference type="RefSeq" id="WP_011583784.1">
    <property type="nucleotide sequence ID" value="NC_008255.1"/>
</dbReference>
<dbReference type="InterPro" id="IPR023375">
    <property type="entry name" value="ADC_dom_sf"/>
</dbReference>
<dbReference type="SUPFAM" id="SSF160104">
    <property type="entry name" value="Acetoacetate decarboxylase-like"/>
    <property type="match status" value="1"/>
</dbReference>
<dbReference type="KEGG" id="chu:CHU_0378"/>
<name>A0A6N4SN04_CYTH3</name>
<dbReference type="Proteomes" id="UP000001822">
    <property type="component" value="Chromosome"/>
</dbReference>
<gene>
    <name evidence="1" type="ordered locus">CHU_0378</name>
</gene>